<protein>
    <submittedName>
        <fullName evidence="5">AMP-binding protein</fullName>
    </submittedName>
</protein>
<dbReference type="Gene3D" id="3.30.300.30">
    <property type="match status" value="1"/>
</dbReference>
<evidence type="ECO:0000313" key="6">
    <source>
        <dbReference type="Proteomes" id="UP000598467"/>
    </source>
</evidence>
<proteinExistence type="inferred from homology"/>
<comment type="similarity">
    <text evidence="1">Belongs to the ATP-dependent AMP-binding enzyme family.</text>
</comment>
<dbReference type="InterPro" id="IPR025110">
    <property type="entry name" value="AMP-bd_C"/>
</dbReference>
<dbReference type="SUPFAM" id="SSF56801">
    <property type="entry name" value="Acetyl-CoA synthetase-like"/>
    <property type="match status" value="1"/>
</dbReference>
<dbReference type="Proteomes" id="UP000598467">
    <property type="component" value="Unassembled WGS sequence"/>
</dbReference>
<evidence type="ECO:0000256" key="2">
    <source>
        <dbReference type="ARBA" id="ARBA00022598"/>
    </source>
</evidence>
<dbReference type="InterPro" id="IPR045851">
    <property type="entry name" value="AMP-bd_C_sf"/>
</dbReference>
<dbReference type="InterPro" id="IPR042099">
    <property type="entry name" value="ANL_N_sf"/>
</dbReference>
<evidence type="ECO:0000259" key="4">
    <source>
        <dbReference type="Pfam" id="PF13193"/>
    </source>
</evidence>
<dbReference type="GO" id="GO:0006631">
    <property type="term" value="P:fatty acid metabolic process"/>
    <property type="evidence" value="ECO:0007669"/>
    <property type="project" value="TreeGrafter"/>
</dbReference>
<accession>A0A926S6Y4</accession>
<dbReference type="GO" id="GO:0031956">
    <property type="term" value="F:medium-chain fatty acid-CoA ligase activity"/>
    <property type="evidence" value="ECO:0007669"/>
    <property type="project" value="TreeGrafter"/>
</dbReference>
<feature type="domain" description="AMP-dependent synthetase/ligase" evidence="3">
    <location>
        <begin position="9"/>
        <end position="334"/>
    </location>
</feature>
<name>A0A926S6Y4_9HYPH</name>
<dbReference type="InterPro" id="IPR000873">
    <property type="entry name" value="AMP-dep_synth/lig_dom"/>
</dbReference>
<gene>
    <name evidence="5" type="ORF">HK439_22575</name>
</gene>
<reference evidence="5" key="1">
    <citation type="submission" date="2020-05" db="EMBL/GenBank/DDBJ databases">
        <title>Identification of trans-AT polyketide cluster in two marine bacteria, producers of a novel glutaramide-containing polyketide sesbanimide D and analogs.</title>
        <authorList>
            <person name="Kacar D."/>
            <person name="Rodriguez P."/>
            <person name="Canedo L."/>
            <person name="Gonzalez E."/>
            <person name="Galan B."/>
            <person name="De La Calle F."/>
            <person name="Garcia J.L."/>
        </authorList>
    </citation>
    <scope>NUCLEOTIDE SEQUENCE</scope>
    <source>
        <strain evidence="5">PHM038</strain>
    </source>
</reference>
<evidence type="ECO:0000313" key="5">
    <source>
        <dbReference type="EMBL" id="MBD1549053.1"/>
    </source>
</evidence>
<dbReference type="Gene3D" id="3.40.50.12780">
    <property type="entry name" value="N-terminal domain of ligase-like"/>
    <property type="match status" value="1"/>
</dbReference>
<keyword evidence="2" id="KW-0436">Ligase</keyword>
<organism evidence="5 6">
    <name type="scientific">Roseibium aggregatum</name>
    <dbReference type="NCBI Taxonomy" id="187304"/>
    <lineage>
        <taxon>Bacteria</taxon>
        <taxon>Pseudomonadati</taxon>
        <taxon>Pseudomonadota</taxon>
        <taxon>Alphaproteobacteria</taxon>
        <taxon>Hyphomicrobiales</taxon>
        <taxon>Stappiaceae</taxon>
        <taxon>Roseibium</taxon>
    </lineage>
</organism>
<dbReference type="AlphaFoldDB" id="A0A926S6Y4"/>
<dbReference type="EMBL" id="JABFCZ010000030">
    <property type="protein sequence ID" value="MBD1549053.1"/>
    <property type="molecule type" value="Genomic_DNA"/>
</dbReference>
<dbReference type="PANTHER" id="PTHR43201:SF5">
    <property type="entry name" value="MEDIUM-CHAIN ACYL-COA LIGASE ACSF2, MITOCHONDRIAL"/>
    <property type="match status" value="1"/>
</dbReference>
<dbReference type="RefSeq" id="WP_190293745.1">
    <property type="nucleotide sequence ID" value="NZ_JABFCZ010000030.1"/>
</dbReference>
<feature type="domain" description="AMP-binding enzyme C-terminal" evidence="4">
    <location>
        <begin position="384"/>
        <end position="459"/>
    </location>
</feature>
<evidence type="ECO:0000259" key="3">
    <source>
        <dbReference type="Pfam" id="PF00501"/>
    </source>
</evidence>
<dbReference type="PANTHER" id="PTHR43201">
    <property type="entry name" value="ACYL-COA SYNTHETASE"/>
    <property type="match status" value="1"/>
</dbReference>
<dbReference type="Pfam" id="PF13193">
    <property type="entry name" value="AMP-binding_C"/>
    <property type="match status" value="1"/>
</dbReference>
<dbReference type="Pfam" id="PF00501">
    <property type="entry name" value="AMP-binding"/>
    <property type="match status" value="1"/>
</dbReference>
<evidence type="ECO:0000256" key="1">
    <source>
        <dbReference type="ARBA" id="ARBA00006432"/>
    </source>
</evidence>
<sequence length="479" mass="51960">MAFVGDSLKDHARARAQAWALTCDRRSWTWAGLFDEVEALARELASRTPEGARVGLSLTDPADLLVAFLAVIRRGGLAMVFDPVWPSSRRTWVERETAPDLVLDASVLVELRDRAQQSSAPLMAPDETVPFYAGFTSGSTGDPKGFCRNHRSWLKSFELSRAEFAIGSHNRIVIPGSLVHSLHLYGAVHGLHAGASVVLCPRFSPKTLADRLREEDGSVFYATPTQIHYVAEELTRSGPAETVGLVLASGAKWRAEDRRAMAAVFPKARLVEFYGASEMSFITISAPEDDVPDRSVGRAAAGVSIRIGAPGSPPVPPGTTGPIWVKSGLLFDRYICGGGDEVCWKDGWLTVGDHGFLDDNGFLYLAGREKRMIVTSGLNIYPEEVEQVLAAHPAVRGAAVFGLPDPVRGSRLVAAVTPEPGSRIDETELRRLCLGELGRSRTPRTFHMVTDWPLTPGGKTDLQKLEQRLLQAASAEAAE</sequence>
<comment type="caution">
    <text evidence="5">The sequence shown here is derived from an EMBL/GenBank/DDBJ whole genome shotgun (WGS) entry which is preliminary data.</text>
</comment>